<feature type="transmembrane region" description="Helical" evidence="1">
    <location>
        <begin position="240"/>
        <end position="261"/>
    </location>
</feature>
<dbReference type="Proteomes" id="UP000799118">
    <property type="component" value="Unassembled WGS sequence"/>
</dbReference>
<dbReference type="OrthoDB" id="3206554at2759"/>
<dbReference type="EMBL" id="ML769435">
    <property type="protein sequence ID" value="KAE9402395.1"/>
    <property type="molecule type" value="Genomic_DNA"/>
</dbReference>
<evidence type="ECO:0000259" key="2">
    <source>
        <dbReference type="Pfam" id="PF20152"/>
    </source>
</evidence>
<reference evidence="3" key="1">
    <citation type="journal article" date="2019" name="Environ. Microbiol.">
        <title>Fungal ecological strategies reflected in gene transcription - a case study of two litter decomposers.</title>
        <authorList>
            <person name="Barbi F."/>
            <person name="Kohler A."/>
            <person name="Barry K."/>
            <person name="Baskaran P."/>
            <person name="Daum C."/>
            <person name="Fauchery L."/>
            <person name="Ihrmark K."/>
            <person name="Kuo A."/>
            <person name="LaButti K."/>
            <person name="Lipzen A."/>
            <person name="Morin E."/>
            <person name="Grigoriev I.V."/>
            <person name="Henrissat B."/>
            <person name="Lindahl B."/>
            <person name="Martin F."/>
        </authorList>
    </citation>
    <scope>NUCLEOTIDE SEQUENCE</scope>
    <source>
        <strain evidence="3">JB14</strain>
    </source>
</reference>
<accession>A0A6A4I0T7</accession>
<gene>
    <name evidence="3" type="ORF">BT96DRAFT_991198</name>
</gene>
<dbReference type="PANTHER" id="PTHR40465">
    <property type="entry name" value="CHROMOSOME 1, WHOLE GENOME SHOTGUN SEQUENCE"/>
    <property type="match status" value="1"/>
</dbReference>
<protein>
    <recommendedName>
        <fullName evidence="2">DUF6534 domain-containing protein</fullName>
    </recommendedName>
</protein>
<feature type="transmembrane region" description="Helical" evidence="1">
    <location>
        <begin position="169"/>
        <end position="195"/>
    </location>
</feature>
<name>A0A6A4I0T7_9AGAR</name>
<evidence type="ECO:0000313" key="4">
    <source>
        <dbReference type="Proteomes" id="UP000799118"/>
    </source>
</evidence>
<feature type="transmembrane region" description="Helical" evidence="1">
    <location>
        <begin position="12"/>
        <end position="34"/>
    </location>
</feature>
<evidence type="ECO:0000256" key="1">
    <source>
        <dbReference type="SAM" id="Phobius"/>
    </source>
</evidence>
<dbReference type="InterPro" id="IPR045339">
    <property type="entry name" value="DUF6534"/>
</dbReference>
<feature type="transmembrane region" description="Helical" evidence="1">
    <location>
        <begin position="207"/>
        <end position="234"/>
    </location>
</feature>
<organism evidence="3 4">
    <name type="scientific">Gymnopus androsaceus JB14</name>
    <dbReference type="NCBI Taxonomy" id="1447944"/>
    <lineage>
        <taxon>Eukaryota</taxon>
        <taxon>Fungi</taxon>
        <taxon>Dikarya</taxon>
        <taxon>Basidiomycota</taxon>
        <taxon>Agaricomycotina</taxon>
        <taxon>Agaricomycetes</taxon>
        <taxon>Agaricomycetidae</taxon>
        <taxon>Agaricales</taxon>
        <taxon>Marasmiineae</taxon>
        <taxon>Omphalotaceae</taxon>
        <taxon>Gymnopus</taxon>
    </lineage>
</organism>
<keyword evidence="1" id="KW-0812">Transmembrane</keyword>
<proteinExistence type="predicted"/>
<dbReference type="PANTHER" id="PTHR40465:SF1">
    <property type="entry name" value="DUF6534 DOMAIN-CONTAINING PROTEIN"/>
    <property type="match status" value="1"/>
</dbReference>
<keyword evidence="1" id="KW-1133">Transmembrane helix</keyword>
<feature type="transmembrane region" description="Helical" evidence="1">
    <location>
        <begin position="46"/>
        <end position="67"/>
    </location>
</feature>
<evidence type="ECO:0000313" key="3">
    <source>
        <dbReference type="EMBL" id="KAE9402395.1"/>
    </source>
</evidence>
<dbReference type="Pfam" id="PF20152">
    <property type="entry name" value="DUF6534"/>
    <property type="match status" value="1"/>
</dbReference>
<sequence length="345" mass="38227">MSDDIATTLGAVIIGIPLGIMFSGTLLVQCILYFRSVRPRDTWRMSSIVCTFLVLDTLHSCLLWAAAWKWFIVERGTRPDFIPTPMACLFMENIPFNHNYWISTPIVSTLGPYDLLIPVLKILLAALRVVAATGEIYVLDAKGFFLNCETVSTSEMVKLQSFEAFRSKIGWVFSVGLALSSIVDVLITGVMMIILRQSRKKSLSLDSVLDSLIIYTFETGSITAIATIASLITWLALDNLIFLALHFVIAKLYANSVVAMLNYRQSLNPTQPTSSRSGNAIDLEVIRLDRNPATQLGRQLIFPSDSARSQSEPTSNVAPVEVNVTKTMEMHTDDSLMDEFKGEAV</sequence>
<feature type="domain" description="DUF6534" evidence="2">
    <location>
        <begin position="181"/>
        <end position="266"/>
    </location>
</feature>
<keyword evidence="4" id="KW-1185">Reference proteome</keyword>
<dbReference type="AlphaFoldDB" id="A0A6A4I0T7"/>
<keyword evidence="1" id="KW-0472">Membrane</keyword>